<evidence type="ECO:0000313" key="2">
    <source>
        <dbReference type="Proteomes" id="UP001501588"/>
    </source>
</evidence>
<dbReference type="InterPro" id="IPR014980">
    <property type="entry name" value="DOPA_dioxygen"/>
</dbReference>
<protein>
    <submittedName>
        <fullName evidence="1">DOPA 4,5-dioxygenase family protein</fullName>
    </submittedName>
</protein>
<name>A0ABN1EL54_9PROT</name>
<proteinExistence type="predicted"/>
<reference evidence="1 2" key="1">
    <citation type="journal article" date="2019" name="Int. J. Syst. Evol. Microbiol.">
        <title>The Global Catalogue of Microorganisms (GCM) 10K type strain sequencing project: providing services to taxonomists for standard genome sequencing and annotation.</title>
        <authorList>
            <consortium name="The Broad Institute Genomics Platform"/>
            <consortium name="The Broad Institute Genome Sequencing Center for Infectious Disease"/>
            <person name="Wu L."/>
            <person name="Ma J."/>
        </authorList>
    </citation>
    <scope>NUCLEOTIDE SEQUENCE [LARGE SCALE GENOMIC DNA]</scope>
    <source>
        <strain evidence="1 2">JCM 9933</strain>
    </source>
</reference>
<dbReference type="InterPro" id="IPR023389">
    <property type="entry name" value="DOPA-like_sf"/>
</dbReference>
<evidence type="ECO:0000313" key="1">
    <source>
        <dbReference type="EMBL" id="GAA0568901.1"/>
    </source>
</evidence>
<keyword evidence="2" id="KW-1185">Reference proteome</keyword>
<organism evidence="1 2">
    <name type="scientific">Craurococcus roseus</name>
    <dbReference type="NCBI Taxonomy" id="77585"/>
    <lineage>
        <taxon>Bacteria</taxon>
        <taxon>Pseudomonadati</taxon>
        <taxon>Pseudomonadota</taxon>
        <taxon>Alphaproteobacteria</taxon>
        <taxon>Acetobacterales</taxon>
        <taxon>Acetobacteraceae</taxon>
        <taxon>Craurococcus</taxon>
    </lineage>
</organism>
<accession>A0ABN1EL54</accession>
<sequence>MTTEPRDAAGAIDGYHAHVYYDPAATRDRAERVRASIAERFPEAQLGRWHDVPVGPHPRAMFQIAFPTGSFPALVPWLMLNRLGLAVLVHPNTEDARADHLTHALWMGEILPLNADVLPQSLQG</sequence>
<dbReference type="PANTHER" id="PTHR36423">
    <property type="entry name" value="AFR070WP"/>
    <property type="match status" value="1"/>
</dbReference>
<dbReference type="RefSeq" id="WP_343893455.1">
    <property type="nucleotide sequence ID" value="NZ_BAAAFZ010000006.1"/>
</dbReference>
<dbReference type="PIRSF" id="PIRSF028139">
    <property type="entry name" value="DOPA-diox_rel_Mll2280"/>
    <property type="match status" value="1"/>
</dbReference>
<dbReference type="Gene3D" id="3.30.70.1240">
    <property type="entry name" value="DOPA-like domains"/>
    <property type="match status" value="1"/>
</dbReference>
<dbReference type="Proteomes" id="UP001501588">
    <property type="component" value="Unassembled WGS sequence"/>
</dbReference>
<comment type="caution">
    <text evidence="1">The sequence shown here is derived from an EMBL/GenBank/DDBJ whole genome shotgun (WGS) entry which is preliminary data.</text>
</comment>
<gene>
    <name evidence="1" type="ORF">GCM10009416_03950</name>
</gene>
<dbReference type="PANTHER" id="PTHR36423:SF2">
    <property type="entry name" value="AFR070WP"/>
    <property type="match status" value="1"/>
</dbReference>
<dbReference type="Pfam" id="PF08883">
    <property type="entry name" value="DOPA_dioxygen"/>
    <property type="match status" value="1"/>
</dbReference>
<dbReference type="EMBL" id="BAAAFZ010000006">
    <property type="protein sequence ID" value="GAA0568901.1"/>
    <property type="molecule type" value="Genomic_DNA"/>
</dbReference>
<dbReference type="SUPFAM" id="SSF143410">
    <property type="entry name" value="DOPA-like"/>
    <property type="match status" value="1"/>
</dbReference>